<gene>
    <name evidence="2" type="ORF">EYF80_059208</name>
</gene>
<feature type="region of interest" description="Disordered" evidence="1">
    <location>
        <begin position="51"/>
        <end position="72"/>
    </location>
</feature>
<keyword evidence="3" id="KW-1185">Reference proteome</keyword>
<name>A0A4Z2EPD7_9TELE</name>
<evidence type="ECO:0000256" key="1">
    <source>
        <dbReference type="SAM" id="MobiDB-lite"/>
    </source>
</evidence>
<evidence type="ECO:0000313" key="3">
    <source>
        <dbReference type="Proteomes" id="UP000314294"/>
    </source>
</evidence>
<sequence>MELKAALIIRAAPLIPAASRSPEEASAPSRRRGLGEADLLAPRRSIHHGHFGSLNLRRAAGAPSSAADGRFS</sequence>
<protein>
    <submittedName>
        <fullName evidence="2">Uncharacterized protein</fullName>
    </submittedName>
</protein>
<evidence type="ECO:0000313" key="2">
    <source>
        <dbReference type="EMBL" id="TNN30639.1"/>
    </source>
</evidence>
<accession>A0A4Z2EPD7</accession>
<dbReference type="Proteomes" id="UP000314294">
    <property type="component" value="Unassembled WGS sequence"/>
</dbReference>
<organism evidence="2 3">
    <name type="scientific">Liparis tanakae</name>
    <name type="common">Tanaka's snailfish</name>
    <dbReference type="NCBI Taxonomy" id="230148"/>
    <lineage>
        <taxon>Eukaryota</taxon>
        <taxon>Metazoa</taxon>
        <taxon>Chordata</taxon>
        <taxon>Craniata</taxon>
        <taxon>Vertebrata</taxon>
        <taxon>Euteleostomi</taxon>
        <taxon>Actinopterygii</taxon>
        <taxon>Neopterygii</taxon>
        <taxon>Teleostei</taxon>
        <taxon>Neoteleostei</taxon>
        <taxon>Acanthomorphata</taxon>
        <taxon>Eupercaria</taxon>
        <taxon>Perciformes</taxon>
        <taxon>Cottioidei</taxon>
        <taxon>Cottales</taxon>
        <taxon>Liparidae</taxon>
        <taxon>Liparis</taxon>
    </lineage>
</organism>
<reference evidence="2 3" key="1">
    <citation type="submission" date="2019-03" db="EMBL/GenBank/DDBJ databases">
        <title>First draft genome of Liparis tanakae, snailfish: a comprehensive survey of snailfish specific genes.</title>
        <authorList>
            <person name="Kim W."/>
            <person name="Song I."/>
            <person name="Jeong J.-H."/>
            <person name="Kim D."/>
            <person name="Kim S."/>
            <person name="Ryu S."/>
            <person name="Song J.Y."/>
            <person name="Lee S.K."/>
        </authorList>
    </citation>
    <scope>NUCLEOTIDE SEQUENCE [LARGE SCALE GENOMIC DNA]</scope>
    <source>
        <tissue evidence="2">Muscle</tissue>
    </source>
</reference>
<proteinExistence type="predicted"/>
<dbReference type="EMBL" id="SRLO01004269">
    <property type="protein sequence ID" value="TNN30639.1"/>
    <property type="molecule type" value="Genomic_DNA"/>
</dbReference>
<feature type="region of interest" description="Disordered" evidence="1">
    <location>
        <begin position="18"/>
        <end position="38"/>
    </location>
</feature>
<dbReference type="AlphaFoldDB" id="A0A4Z2EPD7"/>
<feature type="compositionally biased region" description="Low complexity" evidence="1">
    <location>
        <begin position="18"/>
        <end position="28"/>
    </location>
</feature>
<comment type="caution">
    <text evidence="2">The sequence shown here is derived from an EMBL/GenBank/DDBJ whole genome shotgun (WGS) entry which is preliminary data.</text>
</comment>